<organism evidence="2 3">
    <name type="scientific">Spirosoma montaniterrae</name>
    <dbReference type="NCBI Taxonomy" id="1178516"/>
    <lineage>
        <taxon>Bacteria</taxon>
        <taxon>Pseudomonadati</taxon>
        <taxon>Bacteroidota</taxon>
        <taxon>Cytophagia</taxon>
        <taxon>Cytophagales</taxon>
        <taxon>Cytophagaceae</taxon>
        <taxon>Spirosoma</taxon>
    </lineage>
</organism>
<dbReference type="Proteomes" id="UP000187941">
    <property type="component" value="Chromosome"/>
</dbReference>
<dbReference type="Gene3D" id="3.40.250.10">
    <property type="entry name" value="Rhodanese-like domain"/>
    <property type="match status" value="1"/>
</dbReference>
<dbReference type="STRING" id="1178516.AWR27_08620"/>
<evidence type="ECO:0000313" key="3">
    <source>
        <dbReference type="Proteomes" id="UP000187941"/>
    </source>
</evidence>
<dbReference type="SUPFAM" id="SSF52821">
    <property type="entry name" value="Rhodanese/Cell cycle control phosphatase"/>
    <property type="match status" value="1"/>
</dbReference>
<feature type="domain" description="Rhodanese" evidence="1">
    <location>
        <begin position="19"/>
        <end position="102"/>
    </location>
</feature>
<dbReference type="GO" id="GO:0016740">
    <property type="term" value="F:transferase activity"/>
    <property type="evidence" value="ECO:0007669"/>
    <property type="project" value="UniProtKB-KW"/>
</dbReference>
<dbReference type="AlphaFoldDB" id="A0A1P9X430"/>
<dbReference type="PROSITE" id="PS50206">
    <property type="entry name" value="RHODANESE_3"/>
    <property type="match status" value="1"/>
</dbReference>
<sequence length="102" mass="11721">MTRTAYTDISLNELETLRQQPGTAVVDVRDVWEYDEFNLGGINLPLSDIRARRHELLPYQTLIMVCTNGTRSRIAAKDLRRQPEFDSKTIYHLQGGLIEDVT</sequence>
<dbReference type="RefSeq" id="WP_077133892.1">
    <property type="nucleotide sequence ID" value="NZ_CP014263.1"/>
</dbReference>
<gene>
    <name evidence="2" type="ORF">AWR27_08620</name>
</gene>
<reference evidence="2 3" key="1">
    <citation type="submission" date="2016-01" db="EMBL/GenBank/DDBJ databases">
        <authorList>
            <person name="Oliw E.H."/>
        </authorList>
    </citation>
    <scope>NUCLEOTIDE SEQUENCE [LARGE SCALE GENOMIC DNA]</scope>
    <source>
        <strain evidence="2 3">DY10</strain>
    </source>
</reference>
<dbReference type="KEGG" id="smon:AWR27_08620"/>
<keyword evidence="3" id="KW-1185">Reference proteome</keyword>
<dbReference type="CDD" id="cd00158">
    <property type="entry name" value="RHOD"/>
    <property type="match status" value="1"/>
</dbReference>
<dbReference type="OrthoDB" id="9808735at2"/>
<evidence type="ECO:0000259" key="1">
    <source>
        <dbReference type="PROSITE" id="PS50206"/>
    </source>
</evidence>
<keyword evidence="2" id="KW-0808">Transferase</keyword>
<dbReference type="InterPro" id="IPR001763">
    <property type="entry name" value="Rhodanese-like_dom"/>
</dbReference>
<dbReference type="Pfam" id="PF00581">
    <property type="entry name" value="Rhodanese"/>
    <property type="match status" value="1"/>
</dbReference>
<accession>A0A1P9X430</accession>
<dbReference type="EMBL" id="CP014263">
    <property type="protein sequence ID" value="AQG82400.1"/>
    <property type="molecule type" value="Genomic_DNA"/>
</dbReference>
<dbReference type="InterPro" id="IPR036873">
    <property type="entry name" value="Rhodanese-like_dom_sf"/>
</dbReference>
<protein>
    <submittedName>
        <fullName evidence="2">Sulfurtransferase</fullName>
    </submittedName>
</protein>
<name>A0A1P9X430_9BACT</name>
<evidence type="ECO:0000313" key="2">
    <source>
        <dbReference type="EMBL" id="AQG82400.1"/>
    </source>
</evidence>
<proteinExistence type="predicted"/>